<gene>
    <name evidence="7" type="ORF">B0A55_08652</name>
</gene>
<feature type="compositionally biased region" description="Acidic residues" evidence="5">
    <location>
        <begin position="1041"/>
        <end position="1055"/>
    </location>
</feature>
<feature type="compositionally biased region" description="Low complexity" evidence="5">
    <location>
        <begin position="898"/>
        <end position="912"/>
    </location>
</feature>
<dbReference type="InterPro" id="IPR032374">
    <property type="entry name" value="SGTA_dimer"/>
</dbReference>
<dbReference type="Pfam" id="PF11913">
    <property type="entry name" value="DUF3431"/>
    <property type="match status" value="1"/>
</dbReference>
<dbReference type="EMBL" id="NAJQ01000364">
    <property type="protein sequence ID" value="TKA71169.1"/>
    <property type="molecule type" value="Genomic_DNA"/>
</dbReference>
<dbReference type="PROSITE" id="PS50005">
    <property type="entry name" value="TPR"/>
    <property type="match status" value="4"/>
</dbReference>
<evidence type="ECO:0000256" key="1">
    <source>
        <dbReference type="ARBA" id="ARBA00008175"/>
    </source>
</evidence>
<protein>
    <recommendedName>
        <fullName evidence="6">STI1 domain-containing protein</fullName>
    </recommendedName>
</protein>
<keyword evidence="8" id="KW-1185">Reference proteome</keyword>
<dbReference type="InterPro" id="IPR019734">
    <property type="entry name" value="TPR_rpt"/>
</dbReference>
<dbReference type="InterPro" id="IPR011990">
    <property type="entry name" value="TPR-like_helical_dom_sf"/>
</dbReference>
<dbReference type="GO" id="GO:0006620">
    <property type="term" value="P:post-translational protein targeting to endoplasmic reticulum membrane"/>
    <property type="evidence" value="ECO:0007669"/>
    <property type="project" value="TreeGrafter"/>
</dbReference>
<feature type="domain" description="STI1" evidence="6">
    <location>
        <begin position="1091"/>
        <end position="1130"/>
    </location>
</feature>
<sequence>MATDSRKRLALSIIDFLSTSLKDGTLQSEDADSIEIAQNCIAECFHVDPADQTAMKDALGGQNLLAIYGVYEKLKGKNTASTQGGNSAAEARPSTPSVPKSTTTTTGVPKTGDKGGPTEESERLKGNGNMAMQRKDYKGAVGLYTQALEICPLNPIYLSNRAAAYSANSQHELAKNDAELAVATDPKYTKAWSRLGLACFALGDAKSSMEAYQKAIEAEGNGGSDAMKMGYETAKRKVEEEGGADEDEEEDEENDSAATRSAPGGGGGGMPDLGGLAAMLGGGGGAGGGGMPDLGSIMQNPMMRQMAQNLMSNPDMMNNIMNNPQLRNMASRFGGGGGGGAAGGEAGSGEGGGGGGGGGMPDLSAMMNDPNLAEMARNFMGGMGGGGAGRGADFSTGRDEAEACSDEAGADIDDSADADAGTDVSDVPIKPEGGLGDLESLAQIPPFLAADTPAPSIEVVPSSPLDAAFLPRRDRKNGALDAASQPTPAQSGTPLTSSKQEEPVVDDAGWEHASSTDESLLQQDPNEAPGTTEQHEPEKQQAVPTTDGATAAISITDNKHANFDPLIQTLNSFFTQKRPAIAERTILEDLVSLRWPLACMVAFALHVPYVPAGLSMEDQTAEEKPDSGGPSSDQTSPPSSTQPAQYSGAEQESSDVEELRKVKQAENDDAKTWKNLFPVAEMDYTRTLVLASVKDESTTWVVNVLSDILEPNGPLDVAVYVADDFEAPLRPPENKGHEANVYLSYIVDFYDSLPDVVIFMHAHRIAWHNNDLLDHDAALAVRNLSPAHVISNGCTRSTIEAKQAGSATDSRKRLALSIIDFLSTSLKDGTLQSEDADSIEIAQNCIAECFHVDPADQTAMKDALGGQNLLAIYGVYEKLKGKNTASTQGGNSAAEARPSTPSVPKSTTTTTGEKGGPTEESERLKGNGNMAMQRKDYKGAVGLYTQALEICPLNPIYLSNRAAAYSANSQHELAKNDAELAVATDPKYTKAWSRLGLACFALGDAKSSMEAYQKGIEAEGNGGSDAMKKGYETAKRKVEEEGGADEDEEEDEENDSAATRSTPGGGGGGMPDLGGLAAMLGGGGGAGGGGMPDLGSIMQNPMMRQMAQNLMSNPDMMNNIMNNPQLRNMASRFGGGGGGGAAGGEAGSGGGGGGGGMPDLSAMMNDPNLAEMARNFMGGMGGGGAGRGAGGQ</sequence>
<evidence type="ECO:0000256" key="4">
    <source>
        <dbReference type="PROSITE-ProRule" id="PRU00339"/>
    </source>
</evidence>
<feature type="compositionally biased region" description="Acidic residues" evidence="5">
    <location>
        <begin position="402"/>
        <end position="417"/>
    </location>
</feature>
<dbReference type="Gene3D" id="1.10.260.100">
    <property type="match status" value="2"/>
</dbReference>
<evidence type="ECO:0000313" key="7">
    <source>
        <dbReference type="EMBL" id="TKA71169.1"/>
    </source>
</evidence>
<dbReference type="FunFam" id="1.10.260.100:FF:000011">
    <property type="entry name" value="TPR Domain containing protein"/>
    <property type="match status" value="2"/>
</dbReference>
<feature type="compositionally biased region" description="Basic and acidic residues" evidence="5">
    <location>
        <begin position="916"/>
        <end position="925"/>
    </location>
</feature>
<keyword evidence="3 4" id="KW-0802">TPR repeat</keyword>
<feature type="compositionally biased region" description="Gly residues" evidence="5">
    <location>
        <begin position="333"/>
        <end position="360"/>
    </location>
</feature>
<name>A0A4V6WL11_9PEZI</name>
<comment type="similarity">
    <text evidence="1">Belongs to the SGT family.</text>
</comment>
<feature type="compositionally biased region" description="Polar residues" evidence="5">
    <location>
        <begin position="484"/>
        <end position="498"/>
    </location>
</feature>
<organism evidence="7 8">
    <name type="scientific">Friedmanniomyces simplex</name>
    <dbReference type="NCBI Taxonomy" id="329884"/>
    <lineage>
        <taxon>Eukaryota</taxon>
        <taxon>Fungi</taxon>
        <taxon>Dikarya</taxon>
        <taxon>Ascomycota</taxon>
        <taxon>Pezizomycotina</taxon>
        <taxon>Dothideomycetes</taxon>
        <taxon>Dothideomycetidae</taxon>
        <taxon>Mycosphaerellales</taxon>
        <taxon>Teratosphaeriaceae</taxon>
        <taxon>Friedmanniomyces</taxon>
    </lineage>
</organism>
<dbReference type="Gene3D" id="1.25.40.10">
    <property type="entry name" value="Tetratricopeptide repeat domain"/>
    <property type="match status" value="2"/>
</dbReference>
<dbReference type="SUPFAM" id="SSF48452">
    <property type="entry name" value="TPR-like"/>
    <property type="match status" value="2"/>
</dbReference>
<feature type="compositionally biased region" description="Acidic residues" evidence="5">
    <location>
        <begin position="241"/>
        <end position="255"/>
    </location>
</feature>
<feature type="compositionally biased region" description="Basic and acidic residues" evidence="5">
    <location>
        <begin position="111"/>
        <end position="125"/>
    </location>
</feature>
<evidence type="ECO:0000256" key="3">
    <source>
        <dbReference type="ARBA" id="ARBA00022803"/>
    </source>
</evidence>
<feature type="region of interest" description="Disordered" evidence="5">
    <location>
        <begin position="235"/>
        <end position="275"/>
    </location>
</feature>
<feature type="compositionally biased region" description="Low complexity" evidence="5">
    <location>
        <begin position="627"/>
        <end position="643"/>
    </location>
</feature>
<feature type="compositionally biased region" description="Low complexity" evidence="5">
    <location>
        <begin position="93"/>
        <end position="110"/>
    </location>
</feature>
<feature type="repeat" description="TPR" evidence="4">
    <location>
        <begin position="121"/>
        <end position="154"/>
    </location>
</feature>
<feature type="region of interest" description="Disordered" evidence="5">
    <location>
        <begin position="333"/>
        <end position="363"/>
    </location>
</feature>
<dbReference type="SMART" id="SM00727">
    <property type="entry name" value="STI1"/>
    <property type="match status" value="2"/>
</dbReference>
<dbReference type="GO" id="GO:0060090">
    <property type="term" value="F:molecular adaptor activity"/>
    <property type="evidence" value="ECO:0007669"/>
    <property type="project" value="TreeGrafter"/>
</dbReference>
<feature type="compositionally biased region" description="Gly residues" evidence="5">
    <location>
        <begin position="1063"/>
        <end position="1072"/>
    </location>
</feature>
<feature type="repeat" description="TPR" evidence="4">
    <location>
        <begin position="989"/>
        <end position="1022"/>
    </location>
</feature>
<dbReference type="InterPro" id="IPR006636">
    <property type="entry name" value="STI1_HS-bd"/>
</dbReference>
<evidence type="ECO:0000256" key="2">
    <source>
        <dbReference type="ARBA" id="ARBA00022737"/>
    </source>
</evidence>
<keyword evidence="2" id="KW-0677">Repeat</keyword>
<feature type="region of interest" description="Disordered" evidence="5">
    <location>
        <begin position="390"/>
        <end position="437"/>
    </location>
</feature>
<feature type="compositionally biased region" description="Gly residues" evidence="5">
    <location>
        <begin position="1134"/>
        <end position="1157"/>
    </location>
</feature>
<dbReference type="InterPro" id="IPR021838">
    <property type="entry name" value="DUF3431"/>
</dbReference>
<dbReference type="OrthoDB" id="2335338at2759"/>
<evidence type="ECO:0000313" key="8">
    <source>
        <dbReference type="Proteomes" id="UP000309340"/>
    </source>
</evidence>
<accession>A0A4V6WL11</accession>
<evidence type="ECO:0000256" key="5">
    <source>
        <dbReference type="SAM" id="MobiDB-lite"/>
    </source>
</evidence>
<dbReference type="AlphaFoldDB" id="A0A4V6WL11"/>
<dbReference type="GO" id="GO:0072380">
    <property type="term" value="C:TRC complex"/>
    <property type="evidence" value="ECO:0007669"/>
    <property type="project" value="TreeGrafter"/>
</dbReference>
<dbReference type="SMART" id="SM00028">
    <property type="entry name" value="TPR"/>
    <property type="match status" value="6"/>
</dbReference>
<feature type="region of interest" description="Disordered" evidence="5">
    <location>
        <begin position="884"/>
        <end position="927"/>
    </location>
</feature>
<feature type="compositionally biased region" description="Polar residues" evidence="5">
    <location>
        <begin position="516"/>
        <end position="532"/>
    </location>
</feature>
<feature type="repeat" description="TPR" evidence="4">
    <location>
        <begin position="189"/>
        <end position="222"/>
    </location>
</feature>
<feature type="compositionally biased region" description="Gly residues" evidence="5">
    <location>
        <begin position="263"/>
        <end position="272"/>
    </location>
</feature>
<feature type="region of interest" description="Disordered" evidence="5">
    <location>
        <begin position="478"/>
        <end position="546"/>
    </location>
</feature>
<dbReference type="InterPro" id="IPR047150">
    <property type="entry name" value="SGT"/>
</dbReference>
<reference evidence="7 8" key="1">
    <citation type="submission" date="2017-03" db="EMBL/GenBank/DDBJ databases">
        <title>Genomes of endolithic fungi from Antarctica.</title>
        <authorList>
            <person name="Coleine C."/>
            <person name="Masonjones S."/>
            <person name="Stajich J.E."/>
        </authorList>
    </citation>
    <scope>NUCLEOTIDE SEQUENCE [LARGE SCALE GENOMIC DNA]</scope>
    <source>
        <strain evidence="7 8">CCFEE 5184</strain>
    </source>
</reference>
<dbReference type="Pfam" id="PF16546">
    <property type="entry name" value="SGTA_dimer"/>
    <property type="match status" value="2"/>
</dbReference>
<dbReference type="GO" id="GO:0016020">
    <property type="term" value="C:membrane"/>
    <property type="evidence" value="ECO:0007669"/>
    <property type="project" value="TreeGrafter"/>
</dbReference>
<feature type="region of interest" description="Disordered" evidence="5">
    <location>
        <begin position="1034"/>
        <end position="1076"/>
    </location>
</feature>
<feature type="region of interest" description="Disordered" evidence="5">
    <location>
        <begin position="79"/>
        <end position="126"/>
    </location>
</feature>
<dbReference type="PANTHER" id="PTHR45831:SF2">
    <property type="entry name" value="LD24721P"/>
    <property type="match status" value="1"/>
</dbReference>
<feature type="region of interest" description="Disordered" evidence="5">
    <location>
        <begin position="618"/>
        <end position="659"/>
    </location>
</feature>
<dbReference type="Pfam" id="PF13181">
    <property type="entry name" value="TPR_8"/>
    <property type="match status" value="2"/>
</dbReference>
<feature type="domain" description="STI1" evidence="6">
    <location>
        <begin position="291"/>
        <end position="330"/>
    </location>
</feature>
<comment type="caution">
    <text evidence="7">The sequence shown here is derived from an EMBL/GenBank/DDBJ whole genome shotgun (WGS) entry which is preliminary data.</text>
</comment>
<dbReference type="Gene3D" id="1.20.5.420">
    <property type="entry name" value="Immunoglobulin FC, subunit C"/>
    <property type="match status" value="2"/>
</dbReference>
<proteinExistence type="inferred from homology"/>
<dbReference type="STRING" id="329884.A0A4V6WL11"/>
<feature type="region of interest" description="Disordered" evidence="5">
    <location>
        <begin position="1134"/>
        <end position="1164"/>
    </location>
</feature>
<evidence type="ECO:0000259" key="6">
    <source>
        <dbReference type="SMART" id="SM00727"/>
    </source>
</evidence>
<feature type="repeat" description="TPR" evidence="4">
    <location>
        <begin position="921"/>
        <end position="954"/>
    </location>
</feature>
<dbReference type="Proteomes" id="UP000309340">
    <property type="component" value="Unassembled WGS sequence"/>
</dbReference>
<dbReference type="FunFam" id="1.25.40.10:FF:000207">
    <property type="entry name" value="Small glutamine-rich tetratricopeptide repeat-containing protein"/>
    <property type="match status" value="2"/>
</dbReference>
<dbReference type="FunFam" id="1.20.5.420:FF:000005">
    <property type="entry name" value="Hsc70 cochaperone (SGT), putative"/>
    <property type="match status" value="2"/>
</dbReference>
<dbReference type="PANTHER" id="PTHR45831">
    <property type="entry name" value="LD24721P"/>
    <property type="match status" value="1"/>
</dbReference>